<dbReference type="GO" id="GO:0003729">
    <property type="term" value="F:mRNA binding"/>
    <property type="evidence" value="ECO:0007669"/>
    <property type="project" value="TreeGrafter"/>
</dbReference>
<proteinExistence type="inferred from homology"/>
<feature type="repeat" description="PPR" evidence="3">
    <location>
        <begin position="897"/>
        <end position="931"/>
    </location>
</feature>
<dbReference type="PANTHER" id="PTHR47932">
    <property type="entry name" value="ATPASE EXPRESSION PROTEIN 3"/>
    <property type="match status" value="1"/>
</dbReference>
<dbReference type="SUPFAM" id="SSF81901">
    <property type="entry name" value="HCP-like"/>
    <property type="match status" value="1"/>
</dbReference>
<dbReference type="Pfam" id="PF01239">
    <property type="entry name" value="PPTA"/>
    <property type="match status" value="2"/>
</dbReference>
<dbReference type="Pfam" id="PF12854">
    <property type="entry name" value="PPR_1"/>
    <property type="match status" value="3"/>
</dbReference>
<feature type="repeat" description="PPR" evidence="3">
    <location>
        <begin position="582"/>
        <end position="616"/>
    </location>
</feature>
<sequence>MNEHESYSEEKAAYLLNHLELILESDPLIDEVGFIHPSQFVTLNEEIGQSVPSADDISTTLWSKDHKLGISTHALLPLFKAAKREFVDAVRRYKALSDQCGENGVGNSPCTVSSSHSSVESEVMKHSRVLLLLSCDFGTAWHSRKKIVLKMHSFSVFMDELHLSALVLSYSPKCEHAWSHRRWVIKSIAGKCSTLQEIVGKDSELVEKIAERSKMNYRAWNHRNWLVSHMSTDQVLHELTKSRNWAGLYVADNSCFHYRRRLMLRILEDSRHRQENGSTGHNVEIHQLLKEELEWNEMLIKRFIGREALWLHRRFLSLVLIKHFLSDQIGTSMDNDFGIFLDNELRLLSSCSTIPDSEFEDYQAQALHSTTYMLWLVKQVPEFDGIGVQEKLRTDKMKVLLNDACPDRFLEIQLESVSGIMCLPFASHLKPISNLHPNTTAVSCRIHGLNETIKSRNQRKAKVSADTRSTQFQTNDFKETHLMKVLNRSCKAGKYNEALYFLELLVNKGYKPDVILCTKIIRGFFSSRNIEKAIRVMEILEKYGEPDLFAYNALISGFSKANRIELANKVLDRMRSQGFSPDIITYNIMIGSLCSRGKLESALKVMDKLLKDNCKPTVITYTILIEATISERGIDEAMKLLEEMLSRGLLPDMFTYNAIMRGMCREGMVDRAFDFVRSLDAKGCGPDVISYNILLRALLNRGKWDEGEKLLSDMVSRGCEPNVVTYSILISSLCNEGKVEDAVNVLKAMKEKGLTPDAYSYDPLISAFCKEGRLDLAIEFMDYMISDGSLPDIVNYNTILAALCKRGNADRALQIFQNLDVVGCPPNVSSYNTMFSALWGCGDRIRALEMISEMVSKGIDPDEITYNSLISCLCRDGMVNEAIGLLVDMESGGFPPSVISYNILLLGLCKARRIDDAIEVLAAMVEKGCLPNETTFILLIEGIGFAGWRAEAMELASSLFGLKAISEDSFKRLNKTFPMLDVYKELTLSEIKN</sequence>
<feature type="repeat" description="PPR" evidence="3">
    <location>
        <begin position="792"/>
        <end position="826"/>
    </location>
</feature>
<keyword evidence="2" id="KW-0677">Repeat</keyword>
<organism evidence="4 5">
    <name type="scientific">Ziziphus jujuba var. spinosa</name>
    <dbReference type="NCBI Taxonomy" id="714518"/>
    <lineage>
        <taxon>Eukaryota</taxon>
        <taxon>Viridiplantae</taxon>
        <taxon>Streptophyta</taxon>
        <taxon>Embryophyta</taxon>
        <taxon>Tracheophyta</taxon>
        <taxon>Spermatophyta</taxon>
        <taxon>Magnoliopsida</taxon>
        <taxon>eudicotyledons</taxon>
        <taxon>Gunneridae</taxon>
        <taxon>Pentapetalae</taxon>
        <taxon>rosids</taxon>
        <taxon>fabids</taxon>
        <taxon>Rosales</taxon>
        <taxon>Rhamnaceae</taxon>
        <taxon>Paliureae</taxon>
        <taxon>Ziziphus</taxon>
    </lineage>
</organism>
<dbReference type="NCBIfam" id="TIGR00756">
    <property type="entry name" value="PPR"/>
    <property type="match status" value="10"/>
</dbReference>
<evidence type="ECO:0000313" key="4">
    <source>
        <dbReference type="EMBL" id="KAH7543316.1"/>
    </source>
</evidence>
<feature type="repeat" description="PPR" evidence="3">
    <location>
        <begin position="862"/>
        <end position="896"/>
    </location>
</feature>
<name>A0A978VWX1_ZIZJJ</name>
<feature type="repeat" description="PPR" evidence="3">
    <location>
        <begin position="547"/>
        <end position="581"/>
    </location>
</feature>
<evidence type="ECO:0000256" key="1">
    <source>
        <dbReference type="ARBA" id="ARBA00007626"/>
    </source>
</evidence>
<dbReference type="PANTHER" id="PTHR47932:SF2">
    <property type="entry name" value="OS10G0484300 PROTEIN"/>
    <property type="match status" value="1"/>
</dbReference>
<dbReference type="Pfam" id="PF13041">
    <property type="entry name" value="PPR_2"/>
    <property type="match status" value="4"/>
</dbReference>
<reference evidence="4" key="1">
    <citation type="journal article" date="2021" name="Front. Plant Sci.">
        <title>Chromosome-Scale Genome Assembly for Chinese Sour Jujube and Insights Into Its Genome Evolution and Domestication Signature.</title>
        <authorList>
            <person name="Shen L.-Y."/>
            <person name="Luo H."/>
            <person name="Wang X.-L."/>
            <person name="Wang X.-M."/>
            <person name="Qiu X.-J."/>
            <person name="Liu H."/>
            <person name="Zhou S.-S."/>
            <person name="Jia K.-H."/>
            <person name="Nie S."/>
            <person name="Bao Y.-T."/>
            <person name="Zhang R.-G."/>
            <person name="Yun Q.-Z."/>
            <person name="Chai Y.-H."/>
            <person name="Lu J.-Y."/>
            <person name="Li Y."/>
            <person name="Zhao S.-W."/>
            <person name="Mao J.-F."/>
            <person name="Jia S.-G."/>
            <person name="Mao Y.-M."/>
        </authorList>
    </citation>
    <scope>NUCLEOTIDE SEQUENCE</scope>
    <source>
        <strain evidence="4">AT0</strain>
        <tissue evidence="4">Leaf</tissue>
    </source>
</reference>
<accession>A0A978VWX1</accession>
<dbReference type="InterPro" id="IPR002885">
    <property type="entry name" value="PPR_rpt"/>
</dbReference>
<dbReference type="FunFam" id="1.25.40.10:FF:001568">
    <property type="entry name" value="Pentatricopeptide repeat-containing protein At1g09900"/>
    <property type="match status" value="1"/>
</dbReference>
<dbReference type="Gene3D" id="1.25.40.10">
    <property type="entry name" value="Tetratricopeptide repeat domain"/>
    <property type="match status" value="4"/>
</dbReference>
<dbReference type="InterPro" id="IPR011990">
    <property type="entry name" value="TPR-like_helical_dom_sf"/>
</dbReference>
<evidence type="ECO:0000313" key="5">
    <source>
        <dbReference type="Proteomes" id="UP000813462"/>
    </source>
</evidence>
<dbReference type="PROSITE" id="PS51147">
    <property type="entry name" value="PFTA"/>
    <property type="match status" value="1"/>
</dbReference>
<dbReference type="PROSITE" id="PS51375">
    <property type="entry name" value="PPR"/>
    <property type="match status" value="11"/>
</dbReference>
<protein>
    <submittedName>
        <fullName evidence="4">Uncharacterized protein</fullName>
    </submittedName>
</protein>
<dbReference type="Proteomes" id="UP000813462">
    <property type="component" value="Unassembled WGS sequence"/>
</dbReference>
<gene>
    <name evidence="4" type="ORF">FEM48_Zijuj02G0171400</name>
</gene>
<feature type="repeat" description="PPR" evidence="3">
    <location>
        <begin position="827"/>
        <end position="861"/>
    </location>
</feature>
<dbReference type="GO" id="GO:0008318">
    <property type="term" value="F:protein prenyltransferase activity"/>
    <property type="evidence" value="ECO:0007669"/>
    <property type="project" value="InterPro"/>
</dbReference>
<dbReference type="EMBL" id="JAEACU010000002">
    <property type="protein sequence ID" value="KAH7543316.1"/>
    <property type="molecule type" value="Genomic_DNA"/>
</dbReference>
<dbReference type="Gene3D" id="1.25.40.120">
    <property type="entry name" value="Protein prenylyltransferase"/>
    <property type="match status" value="1"/>
</dbReference>
<dbReference type="AlphaFoldDB" id="A0A978VWX1"/>
<dbReference type="InterPro" id="IPR002088">
    <property type="entry name" value="Prenyl_trans_a"/>
</dbReference>
<feature type="repeat" description="PPR" evidence="3">
    <location>
        <begin position="722"/>
        <end position="756"/>
    </location>
</feature>
<feature type="repeat" description="PPR" evidence="3">
    <location>
        <begin position="617"/>
        <end position="651"/>
    </location>
</feature>
<feature type="repeat" description="PPR" evidence="3">
    <location>
        <begin position="652"/>
        <end position="686"/>
    </location>
</feature>
<dbReference type="SUPFAM" id="SSF48439">
    <property type="entry name" value="Protein prenylyltransferase"/>
    <property type="match status" value="1"/>
</dbReference>
<evidence type="ECO:0000256" key="3">
    <source>
        <dbReference type="PROSITE-ProRule" id="PRU00708"/>
    </source>
</evidence>
<feature type="repeat" description="PPR" evidence="3">
    <location>
        <begin position="757"/>
        <end position="791"/>
    </location>
</feature>
<evidence type="ECO:0000256" key="2">
    <source>
        <dbReference type="ARBA" id="ARBA00022737"/>
    </source>
</evidence>
<feature type="repeat" description="PPR" evidence="3">
    <location>
        <begin position="687"/>
        <end position="721"/>
    </location>
</feature>
<comment type="caution">
    <text evidence="4">The sequence shown here is derived from an EMBL/GenBank/DDBJ whole genome shotgun (WGS) entry which is preliminary data.</text>
</comment>
<comment type="similarity">
    <text evidence="1">Belongs to the PPR family. P subfamily.</text>
</comment>